<evidence type="ECO:0000313" key="7">
    <source>
        <dbReference type="EMBL" id="PPE06449.1"/>
    </source>
</evidence>
<dbReference type="GO" id="GO:0016301">
    <property type="term" value="F:kinase activity"/>
    <property type="evidence" value="ECO:0007669"/>
    <property type="project" value="UniProtKB-KW"/>
</dbReference>
<dbReference type="InterPro" id="IPR006282">
    <property type="entry name" value="Thi_PPkinase"/>
</dbReference>
<sequence length="207" mass="23774">MIKRVLIVCSESNINLNMFNNHNNFIIGVERGCLDLISKKIKIDLAISDFDRVLPAELAIIKDYAIKIDVQNCEKDYLDGELAILKAKEMYPNAPIVFISKQTKRYDMSLSAINLVKNYDIKFVNDETLIQKLPKGINELNFSNFEIYTYISFFAISHTKISIKNMKYNVKDFEFNNFDNKCISNALIINQNPIISTSKEIIVIASK</sequence>
<keyword evidence="4" id="KW-0067">ATP-binding</keyword>
<proteinExistence type="predicted"/>
<keyword evidence="8" id="KW-1185">Reference proteome</keyword>
<organism evidence="7 8">
    <name type="scientific">Mesoplasma corruscae</name>
    <dbReference type="NCBI Taxonomy" id="216874"/>
    <lineage>
        <taxon>Bacteria</taxon>
        <taxon>Bacillati</taxon>
        <taxon>Mycoplasmatota</taxon>
        <taxon>Mollicutes</taxon>
        <taxon>Entomoplasmatales</taxon>
        <taxon>Entomoplasmataceae</taxon>
        <taxon>Mesoplasma</taxon>
    </lineage>
</organism>
<dbReference type="Pfam" id="PF04263">
    <property type="entry name" value="TPK_catalytic"/>
    <property type="match status" value="1"/>
</dbReference>
<dbReference type="GO" id="GO:0005524">
    <property type="term" value="F:ATP binding"/>
    <property type="evidence" value="ECO:0007669"/>
    <property type="project" value="UniProtKB-KW"/>
</dbReference>
<dbReference type="Gene3D" id="3.40.50.10240">
    <property type="entry name" value="Thiamin pyrophosphokinase, catalytic domain"/>
    <property type="match status" value="1"/>
</dbReference>
<dbReference type="InterPro" id="IPR007373">
    <property type="entry name" value="Thiamin_PyroPKinase_B1-bd"/>
</dbReference>
<keyword evidence="3 7" id="KW-0418">Kinase</keyword>
<dbReference type="EMBL" id="PHNF01000001">
    <property type="protein sequence ID" value="PPE06449.1"/>
    <property type="molecule type" value="Genomic_DNA"/>
</dbReference>
<keyword evidence="1" id="KW-0808">Transferase</keyword>
<protein>
    <recommendedName>
        <fullName evidence="5">Thiamine diphosphokinase</fullName>
        <ecNumber evidence="5">2.7.6.2</ecNumber>
    </recommendedName>
</protein>
<dbReference type="InterPro" id="IPR053149">
    <property type="entry name" value="TPK"/>
</dbReference>
<dbReference type="NCBIfam" id="TIGR01378">
    <property type="entry name" value="thi_PPkinase"/>
    <property type="match status" value="1"/>
</dbReference>
<evidence type="ECO:0000256" key="2">
    <source>
        <dbReference type="ARBA" id="ARBA00022741"/>
    </source>
</evidence>
<dbReference type="GO" id="GO:0004788">
    <property type="term" value="F:thiamine diphosphokinase activity"/>
    <property type="evidence" value="ECO:0007669"/>
    <property type="project" value="UniProtKB-UniRule"/>
</dbReference>
<dbReference type="CDD" id="cd07995">
    <property type="entry name" value="TPK"/>
    <property type="match status" value="1"/>
</dbReference>
<evidence type="ECO:0000256" key="3">
    <source>
        <dbReference type="ARBA" id="ARBA00022777"/>
    </source>
</evidence>
<dbReference type="AlphaFoldDB" id="A0A2S5RGI6"/>
<dbReference type="SMART" id="SM00983">
    <property type="entry name" value="TPK_B1_binding"/>
    <property type="match status" value="1"/>
</dbReference>
<feature type="domain" description="Thiamin pyrophosphokinase thiamin-binding" evidence="6">
    <location>
        <begin position="136"/>
        <end position="203"/>
    </location>
</feature>
<reference evidence="7 8" key="1">
    <citation type="submission" date="2017-11" db="EMBL/GenBank/DDBJ databases">
        <title>Genome sequence of Mesoplasma corruscae ELCA-2 (ATCC 49579).</title>
        <authorList>
            <person name="Lo W.-S."/>
            <person name="Kuo C.-H."/>
        </authorList>
    </citation>
    <scope>NUCLEOTIDE SEQUENCE [LARGE SCALE GENOMIC DNA]</scope>
    <source>
        <strain evidence="7 8">ELCA-2</strain>
    </source>
</reference>
<dbReference type="Pfam" id="PF04265">
    <property type="entry name" value="TPK_B1_binding"/>
    <property type="match status" value="1"/>
</dbReference>
<evidence type="ECO:0000256" key="1">
    <source>
        <dbReference type="ARBA" id="ARBA00022679"/>
    </source>
</evidence>
<evidence type="ECO:0000256" key="4">
    <source>
        <dbReference type="ARBA" id="ARBA00022840"/>
    </source>
</evidence>
<keyword evidence="2" id="KW-0547">Nucleotide-binding</keyword>
<accession>A0A2S5RGI6</accession>
<dbReference type="InterPro" id="IPR007371">
    <property type="entry name" value="TPK_catalytic"/>
</dbReference>
<dbReference type="RefSeq" id="WP_104207678.1">
    <property type="nucleotide sequence ID" value="NZ_PHNF01000001.1"/>
</dbReference>
<dbReference type="InterPro" id="IPR036759">
    <property type="entry name" value="TPK_catalytic_sf"/>
</dbReference>
<dbReference type="PANTHER" id="PTHR41299:SF1">
    <property type="entry name" value="THIAMINE PYROPHOSPHOKINASE"/>
    <property type="match status" value="1"/>
</dbReference>
<comment type="caution">
    <text evidence="7">The sequence shown here is derived from an EMBL/GenBank/DDBJ whole genome shotgun (WGS) entry which is preliminary data.</text>
</comment>
<evidence type="ECO:0000313" key="8">
    <source>
        <dbReference type="Proteomes" id="UP000239785"/>
    </source>
</evidence>
<dbReference type="Proteomes" id="UP000239785">
    <property type="component" value="Unassembled WGS sequence"/>
</dbReference>
<dbReference type="PANTHER" id="PTHR41299">
    <property type="entry name" value="THIAMINE PYROPHOSPHOKINASE"/>
    <property type="match status" value="1"/>
</dbReference>
<name>A0A2S5RGI6_9MOLU</name>
<dbReference type="GO" id="GO:0030975">
    <property type="term" value="F:thiamine binding"/>
    <property type="evidence" value="ECO:0007669"/>
    <property type="project" value="InterPro"/>
</dbReference>
<dbReference type="EC" id="2.7.6.2" evidence="5"/>
<dbReference type="GO" id="GO:0006772">
    <property type="term" value="P:thiamine metabolic process"/>
    <property type="evidence" value="ECO:0007669"/>
    <property type="project" value="UniProtKB-UniRule"/>
</dbReference>
<evidence type="ECO:0000259" key="6">
    <source>
        <dbReference type="SMART" id="SM00983"/>
    </source>
</evidence>
<dbReference type="GO" id="GO:0009229">
    <property type="term" value="P:thiamine diphosphate biosynthetic process"/>
    <property type="evidence" value="ECO:0007669"/>
    <property type="project" value="InterPro"/>
</dbReference>
<gene>
    <name evidence="7" type="primary">thiN</name>
    <name evidence="7" type="ORF">MCORR_v1c00770</name>
</gene>
<dbReference type="SUPFAM" id="SSF63999">
    <property type="entry name" value="Thiamin pyrophosphokinase, catalytic domain"/>
    <property type="match status" value="1"/>
</dbReference>
<dbReference type="OrthoDB" id="9804377at2"/>
<evidence type="ECO:0000256" key="5">
    <source>
        <dbReference type="NCBIfam" id="TIGR01378"/>
    </source>
</evidence>